<dbReference type="EMBL" id="CP003156">
    <property type="protein sequence ID" value="AEV33353.1"/>
    <property type="molecule type" value="Genomic_DNA"/>
</dbReference>
<dbReference type="RefSeq" id="WP_014202702.1">
    <property type="nucleotide sequence ID" value="NC_016599.1"/>
</dbReference>
<dbReference type="GO" id="GO:0006487">
    <property type="term" value="P:protein N-linked glycosylation"/>
    <property type="evidence" value="ECO:0007669"/>
    <property type="project" value="TreeGrafter"/>
</dbReference>
<sequence>MCGIVGYLGPKAAYPILVNGLKRLEYRGYDSAGIALLSGDEMNIYKAKGKVSDLEAVCEEKDKNGAIGIGHTRWATHGEPNQINAHPHTTSHGNLAMVHNGIIENYATLKAELIARGHSFKSETDSEVLLHLIEEIQLAGEYQLEDAVRLALKKVVGAYAIVVMAVNDPEKLVAARKSSPLAIGVADDSFFIGSDVSPFAEHTQRVIYLNDFEIATIRVNGSLTIKTVEDEVVDPFIQELDINLENLEKGDFDHFMLKEIYEQPAAIQNCLRGRLNVEDLNLDLRAVRENLDTFKNASRIIIVSCGTSWHAGLVAEYWIEAMAGIPVEVEYASEFRYRQPVIKPTDVVIAISQSGETADTLAAMELAKSKGAFIFSICNVVGSSISREAHAGMYTHAGPEIGVASTKAFTTQLICLYMLSLELARANNEMEDFTYWNNLSELAVLDKAIEQVLSLNDEVKELARDYTESTNFMYLGRGYNFPIALEGALKLKEISYIHAEGYPAAEMKHGPIALIDENMPCMVLANCGAGRDKIISNMQEIRARKGEVIAIAFEGDTEIAESASHVLYIPKTNEMLSTIVANTILQLLAYHISVLKGCDVDQPRNLAKSVTVE</sequence>
<dbReference type="InterPro" id="IPR035490">
    <property type="entry name" value="GlmS/FrlB_SIS"/>
</dbReference>
<proteinExistence type="inferred from homology"/>
<dbReference type="HAMAP" id="MF_00164">
    <property type="entry name" value="GlmS"/>
    <property type="match status" value="1"/>
</dbReference>
<dbReference type="EC" id="2.6.1.16" evidence="3 10"/>
<dbReference type="InterPro" id="IPR047084">
    <property type="entry name" value="GFAT_N"/>
</dbReference>
<evidence type="ECO:0000313" key="13">
    <source>
        <dbReference type="EMBL" id="AEV33353.1"/>
    </source>
</evidence>
<dbReference type="GO" id="GO:0006002">
    <property type="term" value="P:fructose 6-phosphate metabolic process"/>
    <property type="evidence" value="ECO:0007669"/>
    <property type="project" value="TreeGrafter"/>
</dbReference>
<dbReference type="HOGENOM" id="CLU_012520_5_2_10"/>
<dbReference type="NCBIfam" id="TIGR01135">
    <property type="entry name" value="glmS"/>
    <property type="match status" value="1"/>
</dbReference>
<accession>G8R6D3</accession>
<dbReference type="Pfam" id="PF13522">
    <property type="entry name" value="GATase_6"/>
    <property type="match status" value="1"/>
</dbReference>
<dbReference type="PROSITE" id="PS51464">
    <property type="entry name" value="SIS"/>
    <property type="match status" value="2"/>
</dbReference>
<comment type="catalytic activity">
    <reaction evidence="1 10">
        <text>D-fructose 6-phosphate + L-glutamine = D-glucosamine 6-phosphate + L-glutamate</text>
        <dbReference type="Rhea" id="RHEA:13237"/>
        <dbReference type="ChEBI" id="CHEBI:29985"/>
        <dbReference type="ChEBI" id="CHEBI:58359"/>
        <dbReference type="ChEBI" id="CHEBI:58725"/>
        <dbReference type="ChEBI" id="CHEBI:61527"/>
        <dbReference type="EC" id="2.6.1.16"/>
    </reaction>
</comment>
<keyword evidence="9" id="KW-0315">Glutamine amidotransferase</keyword>
<feature type="initiator methionine" description="Removed" evidence="10">
    <location>
        <position position="1"/>
    </location>
</feature>
<feature type="domain" description="SIS" evidence="12">
    <location>
        <begin position="462"/>
        <end position="603"/>
    </location>
</feature>
<dbReference type="CDD" id="cd00714">
    <property type="entry name" value="GFAT"/>
    <property type="match status" value="1"/>
</dbReference>
<comment type="subunit">
    <text evidence="10">Homodimer.</text>
</comment>
<dbReference type="eggNOG" id="COG0449">
    <property type="taxonomic scope" value="Bacteria"/>
</dbReference>
<evidence type="ECO:0000256" key="4">
    <source>
        <dbReference type="ARBA" id="ARBA00016090"/>
    </source>
</evidence>
<dbReference type="SUPFAM" id="SSF53697">
    <property type="entry name" value="SIS domain"/>
    <property type="match status" value="1"/>
</dbReference>
<evidence type="ECO:0000256" key="3">
    <source>
        <dbReference type="ARBA" id="ARBA00012916"/>
    </source>
</evidence>
<dbReference type="FunFam" id="3.60.20.10:FF:000006">
    <property type="entry name" value="Glutamine--fructose-6-phosphate aminotransferase [isomerizing]"/>
    <property type="match status" value="1"/>
</dbReference>
<keyword evidence="14" id="KW-1185">Reference proteome</keyword>
<dbReference type="Gene3D" id="3.60.20.10">
    <property type="entry name" value="Glutamine Phosphoribosylpyrophosphate, subunit 1, domain 1"/>
    <property type="match status" value="1"/>
</dbReference>
<dbReference type="InterPro" id="IPR029055">
    <property type="entry name" value="Ntn_hydrolases_N"/>
</dbReference>
<evidence type="ECO:0000256" key="2">
    <source>
        <dbReference type="ARBA" id="ARBA00004496"/>
    </source>
</evidence>
<dbReference type="CDD" id="cd05008">
    <property type="entry name" value="SIS_GlmS_GlmD_1"/>
    <property type="match status" value="1"/>
</dbReference>
<dbReference type="PROSITE" id="PS51278">
    <property type="entry name" value="GATASE_TYPE_2"/>
    <property type="match status" value="1"/>
</dbReference>
<name>G8R6D3_OWEHD</name>
<keyword evidence="6 10" id="KW-0032">Aminotransferase</keyword>
<protein>
    <recommendedName>
        <fullName evidence="4 10">Glutamine--fructose-6-phosphate aminotransferase [isomerizing]</fullName>
        <ecNumber evidence="3 10">2.6.1.16</ecNumber>
    </recommendedName>
    <alternativeName>
        <fullName evidence="10">D-fructose-6-phosphate amidotransferase</fullName>
    </alternativeName>
    <alternativeName>
        <fullName evidence="10">GFAT</fullName>
    </alternativeName>
    <alternativeName>
        <fullName evidence="10">Glucosamine-6-phosphate synthase</fullName>
    </alternativeName>
    <alternativeName>
        <fullName evidence="10">Hexosephosphate aminotransferase</fullName>
    </alternativeName>
    <alternativeName>
        <fullName evidence="10">L-glutamine--D-fructose-6-phosphate amidotransferase</fullName>
    </alternativeName>
</protein>
<comment type="function">
    <text evidence="10">Catalyzes the first step in hexosamine metabolism, converting fructose-6P into glucosamine-6P using glutamine as a nitrogen source.</text>
</comment>
<keyword evidence="7 10" id="KW-0808">Transferase</keyword>
<dbReference type="InterPro" id="IPR005855">
    <property type="entry name" value="GFAT"/>
</dbReference>
<dbReference type="SUPFAM" id="SSF56235">
    <property type="entry name" value="N-terminal nucleophile aminohydrolases (Ntn hydrolases)"/>
    <property type="match status" value="1"/>
</dbReference>
<keyword evidence="8" id="KW-0677">Repeat</keyword>
<feature type="domain" description="Glutamine amidotransferase type-2" evidence="11">
    <location>
        <begin position="2"/>
        <end position="220"/>
    </location>
</feature>
<gene>
    <name evidence="10" type="primary">glmS</name>
    <name evidence="13" type="ordered locus">Oweho_2382</name>
</gene>
<dbReference type="PANTHER" id="PTHR10937:SF0">
    <property type="entry name" value="GLUTAMINE--FRUCTOSE-6-PHOSPHATE TRANSAMINASE (ISOMERIZING)"/>
    <property type="match status" value="1"/>
</dbReference>
<dbReference type="GO" id="GO:0006047">
    <property type="term" value="P:UDP-N-acetylglucosamine metabolic process"/>
    <property type="evidence" value="ECO:0007669"/>
    <property type="project" value="TreeGrafter"/>
</dbReference>
<dbReference type="Gene3D" id="3.40.50.10490">
    <property type="entry name" value="Glucose-6-phosphate isomerase like protein, domain 1"/>
    <property type="match status" value="2"/>
</dbReference>
<dbReference type="InterPro" id="IPR001347">
    <property type="entry name" value="SIS_dom"/>
</dbReference>
<dbReference type="CDD" id="cd05009">
    <property type="entry name" value="SIS_GlmS_GlmD_2"/>
    <property type="match status" value="1"/>
</dbReference>
<dbReference type="OrthoDB" id="106547at2"/>
<dbReference type="Proteomes" id="UP000005631">
    <property type="component" value="Chromosome"/>
</dbReference>
<dbReference type="FunFam" id="3.40.50.10490:FF:000001">
    <property type="entry name" value="Glutamine--fructose-6-phosphate aminotransferase [isomerizing]"/>
    <property type="match status" value="1"/>
</dbReference>
<evidence type="ECO:0000256" key="9">
    <source>
        <dbReference type="ARBA" id="ARBA00022962"/>
    </source>
</evidence>
<dbReference type="InterPro" id="IPR046348">
    <property type="entry name" value="SIS_dom_sf"/>
</dbReference>
<dbReference type="GO" id="GO:0004360">
    <property type="term" value="F:glutamine-fructose-6-phosphate transaminase (isomerizing) activity"/>
    <property type="evidence" value="ECO:0007669"/>
    <property type="project" value="UniProtKB-UniRule"/>
</dbReference>
<dbReference type="STRING" id="926562.Oweho_2382"/>
<dbReference type="PATRIC" id="fig|926562.3.peg.2398"/>
<evidence type="ECO:0000256" key="1">
    <source>
        <dbReference type="ARBA" id="ARBA00001031"/>
    </source>
</evidence>
<dbReference type="Pfam" id="PF01380">
    <property type="entry name" value="SIS"/>
    <property type="match status" value="2"/>
</dbReference>
<organism evidence="13 14">
    <name type="scientific">Owenweeksia hongkongensis (strain DSM 17368 / CIP 108786 / JCM 12287 / NRRL B-23963 / UST20020801)</name>
    <dbReference type="NCBI Taxonomy" id="926562"/>
    <lineage>
        <taxon>Bacteria</taxon>
        <taxon>Pseudomonadati</taxon>
        <taxon>Bacteroidota</taxon>
        <taxon>Flavobacteriia</taxon>
        <taxon>Flavobacteriales</taxon>
        <taxon>Owenweeksiaceae</taxon>
        <taxon>Owenweeksia</taxon>
    </lineage>
</organism>
<feature type="domain" description="SIS" evidence="12">
    <location>
        <begin position="290"/>
        <end position="429"/>
    </location>
</feature>
<keyword evidence="5 10" id="KW-0963">Cytoplasm</keyword>
<dbReference type="PANTHER" id="PTHR10937">
    <property type="entry name" value="GLUCOSAMINE--FRUCTOSE-6-PHOSPHATE AMINOTRANSFERASE, ISOMERIZING"/>
    <property type="match status" value="1"/>
</dbReference>
<evidence type="ECO:0000259" key="11">
    <source>
        <dbReference type="PROSITE" id="PS51278"/>
    </source>
</evidence>
<evidence type="ECO:0000259" key="12">
    <source>
        <dbReference type="PROSITE" id="PS51464"/>
    </source>
</evidence>
<dbReference type="AlphaFoldDB" id="G8R6D3"/>
<dbReference type="InterPro" id="IPR017932">
    <property type="entry name" value="GATase_2_dom"/>
</dbReference>
<dbReference type="KEGG" id="oho:Oweho_2382"/>
<reference evidence="13 14" key="1">
    <citation type="journal article" date="2012" name="Stand. Genomic Sci.">
        <title>Genome sequence of the orange-pigmented seawater bacterium Owenweeksia hongkongensis type strain (UST20020801(T)).</title>
        <authorList>
            <person name="Riedel T."/>
            <person name="Held B."/>
            <person name="Nolan M."/>
            <person name="Lucas S."/>
            <person name="Lapidus A."/>
            <person name="Tice H."/>
            <person name="Del Rio T.G."/>
            <person name="Cheng J.F."/>
            <person name="Han C."/>
            <person name="Tapia R."/>
            <person name="Goodwin L.A."/>
            <person name="Pitluck S."/>
            <person name="Liolios K."/>
            <person name="Mavromatis K."/>
            <person name="Pagani I."/>
            <person name="Ivanova N."/>
            <person name="Mikhailova N."/>
            <person name="Pati A."/>
            <person name="Chen A."/>
            <person name="Palaniappan K."/>
            <person name="Rohde M."/>
            <person name="Tindall B.J."/>
            <person name="Detter J.C."/>
            <person name="Goker M."/>
            <person name="Woyke T."/>
            <person name="Bristow J."/>
            <person name="Eisen J.A."/>
            <person name="Markowitz V."/>
            <person name="Hugenholtz P."/>
            <person name="Klenk H.P."/>
            <person name="Kyrpides N.C."/>
        </authorList>
    </citation>
    <scope>NUCLEOTIDE SEQUENCE</scope>
    <source>
        <strain evidence="14">DSM 17368 / JCM 12287 / NRRL B-23963</strain>
    </source>
</reference>
<feature type="active site" description="For Fru-6P isomerization activity" evidence="10">
    <location>
        <position position="608"/>
    </location>
</feature>
<evidence type="ECO:0000256" key="7">
    <source>
        <dbReference type="ARBA" id="ARBA00022679"/>
    </source>
</evidence>
<dbReference type="NCBIfam" id="NF001484">
    <property type="entry name" value="PRK00331.1"/>
    <property type="match status" value="1"/>
</dbReference>
<comment type="subcellular location">
    <subcellularLocation>
        <location evidence="2 10">Cytoplasm</location>
    </subcellularLocation>
</comment>
<evidence type="ECO:0000256" key="10">
    <source>
        <dbReference type="HAMAP-Rule" id="MF_00164"/>
    </source>
</evidence>
<evidence type="ECO:0000256" key="5">
    <source>
        <dbReference type="ARBA" id="ARBA00022490"/>
    </source>
</evidence>
<dbReference type="GO" id="GO:0005829">
    <property type="term" value="C:cytosol"/>
    <property type="evidence" value="ECO:0007669"/>
    <property type="project" value="TreeGrafter"/>
</dbReference>
<evidence type="ECO:0000256" key="6">
    <source>
        <dbReference type="ARBA" id="ARBA00022576"/>
    </source>
</evidence>
<evidence type="ECO:0000256" key="8">
    <source>
        <dbReference type="ARBA" id="ARBA00022737"/>
    </source>
</evidence>
<dbReference type="InterPro" id="IPR035466">
    <property type="entry name" value="GlmS/AgaS_SIS"/>
</dbReference>
<dbReference type="GO" id="GO:0097367">
    <property type="term" value="F:carbohydrate derivative binding"/>
    <property type="evidence" value="ECO:0007669"/>
    <property type="project" value="InterPro"/>
</dbReference>
<evidence type="ECO:0000313" key="14">
    <source>
        <dbReference type="Proteomes" id="UP000005631"/>
    </source>
</evidence>
<dbReference type="GO" id="GO:0005975">
    <property type="term" value="P:carbohydrate metabolic process"/>
    <property type="evidence" value="ECO:0007669"/>
    <property type="project" value="UniProtKB-UniRule"/>
</dbReference>
<feature type="active site" description="Nucleophile; for GATase activity" evidence="10">
    <location>
        <position position="2"/>
    </location>
</feature>